<comment type="function">
    <text evidence="8">Molecular chaperone; assists the folding of proteins upon ATP hydrolysis. Known to play a role, in vitro, in the folding of actin and tubulin.</text>
</comment>
<evidence type="ECO:0000256" key="4">
    <source>
        <dbReference type="ARBA" id="ARBA00022490"/>
    </source>
</evidence>
<dbReference type="FunFam" id="1.10.560.10:FF:000045">
    <property type="entry name" value="T-complex protein 1 subunit eta"/>
    <property type="match status" value="1"/>
</dbReference>
<dbReference type="Gene3D" id="3.50.7.10">
    <property type="entry name" value="GroEL"/>
    <property type="match status" value="1"/>
</dbReference>
<dbReference type="AlphaFoldDB" id="A0A9R0S5A9"/>
<dbReference type="InterPro" id="IPR002423">
    <property type="entry name" value="Cpn60/GroEL/TCP-1"/>
</dbReference>
<dbReference type="InterPro" id="IPR027413">
    <property type="entry name" value="GROEL-like_equatorial_sf"/>
</dbReference>
<evidence type="ECO:0000313" key="13">
    <source>
        <dbReference type="Proteomes" id="UP000324705"/>
    </source>
</evidence>
<dbReference type="PROSITE" id="PS00751">
    <property type="entry name" value="TCP1_2"/>
    <property type="match status" value="1"/>
</dbReference>
<dbReference type="OMA" id="RKMDIEH"/>
<keyword evidence="5 10" id="KW-0547">Nucleotide-binding</keyword>
<evidence type="ECO:0000313" key="12">
    <source>
        <dbReference type="EMBL" id="VAH88090.1"/>
    </source>
</evidence>
<keyword evidence="11" id="KW-0812">Transmembrane</keyword>
<dbReference type="SUPFAM" id="SSF54849">
    <property type="entry name" value="GroEL-intermediate domain like"/>
    <property type="match status" value="1"/>
</dbReference>
<evidence type="ECO:0000256" key="1">
    <source>
        <dbReference type="ARBA" id="ARBA00004496"/>
    </source>
</evidence>
<dbReference type="InterPro" id="IPR012716">
    <property type="entry name" value="Chap_CCT_beta"/>
</dbReference>
<dbReference type="EMBL" id="LT934117">
    <property type="protein sequence ID" value="VAH88090.1"/>
    <property type="molecule type" value="Genomic_DNA"/>
</dbReference>
<dbReference type="SUPFAM" id="SSF52029">
    <property type="entry name" value="GroEL apical domain-like"/>
    <property type="match status" value="1"/>
</dbReference>
<comment type="subcellular location">
    <subcellularLocation>
        <location evidence="1">Cytoplasm</location>
    </subcellularLocation>
</comment>
<keyword evidence="11" id="KW-0472">Membrane</keyword>
<keyword evidence="6 10" id="KW-0067">ATP-binding</keyword>
<dbReference type="Gene3D" id="1.10.560.10">
    <property type="entry name" value="GroEL-like equatorial domain"/>
    <property type="match status" value="1"/>
</dbReference>
<evidence type="ECO:0000256" key="7">
    <source>
        <dbReference type="ARBA" id="ARBA00023186"/>
    </source>
</evidence>
<evidence type="ECO:0000256" key="2">
    <source>
        <dbReference type="ARBA" id="ARBA00008020"/>
    </source>
</evidence>
<dbReference type="InterPro" id="IPR017998">
    <property type="entry name" value="Chaperone_TCP-1"/>
</dbReference>
<dbReference type="FunFam" id="3.30.260.10:FF:000025">
    <property type="entry name" value="Chaperonin containing TCP1 subunit 2"/>
    <property type="match status" value="1"/>
</dbReference>
<dbReference type="InterPro" id="IPR002194">
    <property type="entry name" value="Chaperonin_TCP-1_CS"/>
</dbReference>
<dbReference type="Proteomes" id="UP000324705">
    <property type="component" value="Chromosome 4A"/>
</dbReference>
<keyword evidence="13" id="KW-1185">Reference proteome</keyword>
<dbReference type="Gramene" id="TRITD4Av1G020190.2">
    <property type="protein sequence ID" value="TRITD4Av1G020190.2"/>
    <property type="gene ID" value="TRITD4Av1G020190"/>
</dbReference>
<name>A0A9R0S5A9_TRITD</name>
<organism evidence="12 13">
    <name type="scientific">Triticum turgidum subsp. durum</name>
    <name type="common">Durum wheat</name>
    <name type="synonym">Triticum durum</name>
    <dbReference type="NCBI Taxonomy" id="4567"/>
    <lineage>
        <taxon>Eukaryota</taxon>
        <taxon>Viridiplantae</taxon>
        <taxon>Streptophyta</taxon>
        <taxon>Embryophyta</taxon>
        <taxon>Tracheophyta</taxon>
        <taxon>Spermatophyta</taxon>
        <taxon>Magnoliopsida</taxon>
        <taxon>Liliopsida</taxon>
        <taxon>Poales</taxon>
        <taxon>Poaceae</taxon>
        <taxon>BOP clade</taxon>
        <taxon>Pooideae</taxon>
        <taxon>Triticodae</taxon>
        <taxon>Triticeae</taxon>
        <taxon>Triticinae</taxon>
        <taxon>Triticum</taxon>
    </lineage>
</organism>
<dbReference type="GO" id="GO:0016887">
    <property type="term" value="F:ATP hydrolysis activity"/>
    <property type="evidence" value="ECO:0007669"/>
    <property type="project" value="InterPro"/>
</dbReference>
<dbReference type="FunFam" id="1.10.560.10:FF:000017">
    <property type="entry name" value="T-complex protein 1 subunit eta"/>
    <property type="match status" value="1"/>
</dbReference>
<dbReference type="InterPro" id="IPR027410">
    <property type="entry name" value="TCP-1-like_intermed_sf"/>
</dbReference>
<evidence type="ECO:0000256" key="10">
    <source>
        <dbReference type="RuleBase" id="RU004187"/>
    </source>
</evidence>
<proteinExistence type="inferred from homology"/>
<keyword evidence="4" id="KW-0963">Cytoplasm</keyword>
<evidence type="ECO:0000256" key="8">
    <source>
        <dbReference type="ARBA" id="ARBA00024677"/>
    </source>
</evidence>
<dbReference type="GO" id="GO:0005832">
    <property type="term" value="C:chaperonin-containing T-complex"/>
    <property type="evidence" value="ECO:0007669"/>
    <property type="project" value="InterPro"/>
</dbReference>
<evidence type="ECO:0000256" key="3">
    <source>
        <dbReference type="ARBA" id="ARBA00018961"/>
    </source>
</evidence>
<evidence type="ECO:0000256" key="9">
    <source>
        <dbReference type="ARBA" id="ARBA00033237"/>
    </source>
</evidence>
<protein>
    <recommendedName>
        <fullName evidence="3">T-complex protein 1 subunit beta</fullName>
    </recommendedName>
    <alternativeName>
        <fullName evidence="9">CCT-beta</fullName>
    </alternativeName>
</protein>
<dbReference type="SUPFAM" id="SSF48592">
    <property type="entry name" value="GroEL equatorial domain-like"/>
    <property type="match status" value="1"/>
</dbReference>
<gene>
    <name evidence="12" type="ORF">TRITD_4Av1G020190</name>
</gene>
<dbReference type="PROSITE" id="PS00750">
    <property type="entry name" value="TCP1_1"/>
    <property type="match status" value="1"/>
</dbReference>
<sequence length="544" mass="59266">MERVLKDDAIQEKGERARMVTTRLPSDLLVFLLGLTGSASFVGAMAIADLVKTTLGPKGMDKILQSTGRGRSVTVTNDGATILKSLHIDNPAAKVLVDISKVQDDEVGDGTTSVVVLAGELLREAEKLVNMKIHPMTIIAGYRMAAECARNALLKRTMDNKDNTDKFRSDLMNIAMTTLSSKILSQDKEYFAELAVDAVLRLKGSTNLESIQILKKPGGSLKDSFLDEGFILDKKIGLGQPKRIENANILVANTAMDTDKVKIYGARVRVDSMAKVADIEAAEKQKMREKVEKIIGHGINCFVNRQLIYNFPEELFADAGILAVEHADFEGIERLALVTGGDIASTFDNPESVKLGHCKLIEEIMIGEDRLIHFSGVAMGQACTIVLRGASEHVLDEAERSLHDALCVLSQTVTDTRVIYGGGWPEMVMSKEVDELARKTPGKKSHAIDAFSRALQAIPTIIADNAGLDSAELISQLRAEHHKENSTAGIDVISGGLGDMQKRGICEAFKVKQAIVLSATEAAEMILRVDEIITCAPRRREDRM</sequence>
<comment type="similarity">
    <text evidence="2 10">Belongs to the TCP-1 chaperonin family.</text>
</comment>
<dbReference type="NCBIfam" id="NF041083">
    <property type="entry name" value="thermosome_beta"/>
    <property type="match status" value="1"/>
</dbReference>
<dbReference type="PRINTS" id="PR00304">
    <property type="entry name" value="TCOMPLEXTCP1"/>
</dbReference>
<reference evidence="12 13" key="1">
    <citation type="submission" date="2017-09" db="EMBL/GenBank/DDBJ databases">
        <authorList>
            <consortium name="International Durum Wheat Genome Sequencing Consortium (IDWGSC)"/>
            <person name="Milanesi L."/>
        </authorList>
    </citation>
    <scope>NUCLEOTIDE SEQUENCE [LARGE SCALE GENOMIC DNA]</scope>
    <source>
        <strain evidence="13">cv. Svevo</strain>
    </source>
</reference>
<keyword evidence="11" id="KW-1133">Transmembrane helix</keyword>
<accession>A0A9R0S5A9</accession>
<dbReference type="CDD" id="cd03336">
    <property type="entry name" value="TCP1_beta"/>
    <property type="match status" value="1"/>
</dbReference>
<dbReference type="FunFam" id="3.50.7.10:FF:000002">
    <property type="entry name" value="T-complex protein 1 subunit beta"/>
    <property type="match status" value="1"/>
</dbReference>
<dbReference type="InterPro" id="IPR053374">
    <property type="entry name" value="TCP-1_chaperonin"/>
</dbReference>
<dbReference type="GO" id="GO:0005524">
    <property type="term" value="F:ATP binding"/>
    <property type="evidence" value="ECO:0007669"/>
    <property type="project" value="UniProtKB-KW"/>
</dbReference>
<dbReference type="InterPro" id="IPR027409">
    <property type="entry name" value="GroEL-like_apical_dom_sf"/>
</dbReference>
<dbReference type="Gene3D" id="3.30.260.10">
    <property type="entry name" value="TCP-1-like chaperonin intermediate domain"/>
    <property type="match status" value="1"/>
</dbReference>
<evidence type="ECO:0000256" key="5">
    <source>
        <dbReference type="ARBA" id="ARBA00022741"/>
    </source>
</evidence>
<dbReference type="PROSITE" id="PS00995">
    <property type="entry name" value="TCP1_3"/>
    <property type="match status" value="1"/>
</dbReference>
<dbReference type="Pfam" id="PF00118">
    <property type="entry name" value="Cpn60_TCP1"/>
    <property type="match status" value="1"/>
</dbReference>
<evidence type="ECO:0000256" key="6">
    <source>
        <dbReference type="ARBA" id="ARBA00022840"/>
    </source>
</evidence>
<dbReference type="PANTHER" id="PTHR11353">
    <property type="entry name" value="CHAPERONIN"/>
    <property type="match status" value="1"/>
</dbReference>
<keyword evidence="7 10" id="KW-0143">Chaperone</keyword>
<dbReference type="GO" id="GO:0140662">
    <property type="term" value="F:ATP-dependent protein folding chaperone"/>
    <property type="evidence" value="ECO:0007669"/>
    <property type="project" value="InterPro"/>
</dbReference>
<feature type="transmembrane region" description="Helical" evidence="11">
    <location>
        <begin position="28"/>
        <end position="48"/>
    </location>
</feature>
<evidence type="ECO:0000256" key="11">
    <source>
        <dbReference type="SAM" id="Phobius"/>
    </source>
</evidence>
<dbReference type="GO" id="GO:0051082">
    <property type="term" value="F:unfolded protein binding"/>
    <property type="evidence" value="ECO:0007669"/>
    <property type="project" value="InterPro"/>
</dbReference>
<dbReference type="NCBIfam" id="TIGR02341">
    <property type="entry name" value="chap_CCT_beta"/>
    <property type="match status" value="1"/>
</dbReference>